<comment type="caution">
    <text evidence="1">The sequence shown here is derived from an EMBL/GenBank/DDBJ whole genome shotgun (WGS) entry which is preliminary data.</text>
</comment>
<reference evidence="1 2" key="1">
    <citation type="journal article" date="2014" name="Agronomy (Basel)">
        <title>A Draft Genome Sequence for Ensete ventricosum, the Drought-Tolerant Tree Against Hunger.</title>
        <authorList>
            <person name="Harrison J."/>
            <person name="Moore K.A."/>
            <person name="Paszkiewicz K."/>
            <person name="Jones T."/>
            <person name="Grant M."/>
            <person name="Ambacheew D."/>
            <person name="Muzemil S."/>
            <person name="Studholme D.J."/>
        </authorList>
    </citation>
    <scope>NUCLEOTIDE SEQUENCE [LARGE SCALE GENOMIC DNA]</scope>
</reference>
<proteinExistence type="predicted"/>
<evidence type="ECO:0000313" key="1">
    <source>
        <dbReference type="EMBL" id="RRT38894.1"/>
    </source>
</evidence>
<protein>
    <submittedName>
        <fullName evidence="1">Uncharacterized protein</fullName>
    </submittedName>
</protein>
<dbReference type="AlphaFoldDB" id="A0A426XHF8"/>
<organism evidence="1 2">
    <name type="scientific">Ensete ventricosum</name>
    <name type="common">Abyssinian banana</name>
    <name type="synonym">Musa ensete</name>
    <dbReference type="NCBI Taxonomy" id="4639"/>
    <lineage>
        <taxon>Eukaryota</taxon>
        <taxon>Viridiplantae</taxon>
        <taxon>Streptophyta</taxon>
        <taxon>Embryophyta</taxon>
        <taxon>Tracheophyta</taxon>
        <taxon>Spermatophyta</taxon>
        <taxon>Magnoliopsida</taxon>
        <taxon>Liliopsida</taxon>
        <taxon>Zingiberales</taxon>
        <taxon>Musaceae</taxon>
        <taxon>Ensete</taxon>
    </lineage>
</organism>
<sequence>MGSTNTSLMKKQLLKLKCSSRQHLKVILLNILRKKFSFVQLSLINISTYVVPGMDFHDLLEIPPGDRRRYHDDISIIIISLEGRIWRSCTQTRAQSINKS</sequence>
<name>A0A426XHF8_ENSVE</name>
<accession>A0A426XHF8</accession>
<dbReference type="Proteomes" id="UP000287651">
    <property type="component" value="Unassembled WGS sequence"/>
</dbReference>
<dbReference type="EMBL" id="AMZH03020721">
    <property type="protein sequence ID" value="RRT38894.1"/>
    <property type="molecule type" value="Genomic_DNA"/>
</dbReference>
<evidence type="ECO:0000313" key="2">
    <source>
        <dbReference type="Proteomes" id="UP000287651"/>
    </source>
</evidence>
<gene>
    <name evidence="1" type="ORF">B296_00041959</name>
</gene>